<feature type="region of interest" description="Disordered" evidence="1">
    <location>
        <begin position="1"/>
        <end position="66"/>
    </location>
</feature>
<reference evidence="2" key="1">
    <citation type="submission" date="2014-12" db="EMBL/GenBank/DDBJ databases">
        <title>Insight into the proteome of Arion vulgaris.</title>
        <authorList>
            <person name="Aradska J."/>
            <person name="Bulat T."/>
            <person name="Smidak R."/>
            <person name="Sarate P."/>
            <person name="Gangsoo J."/>
            <person name="Sialana F."/>
            <person name="Bilban M."/>
            <person name="Lubec G."/>
        </authorList>
    </citation>
    <scope>NUCLEOTIDE SEQUENCE</scope>
    <source>
        <tissue evidence="2">Skin</tissue>
    </source>
</reference>
<protein>
    <submittedName>
        <fullName evidence="2">Uncharacterized protein</fullName>
    </submittedName>
</protein>
<feature type="non-terminal residue" evidence="2">
    <location>
        <position position="1"/>
    </location>
</feature>
<evidence type="ECO:0000313" key="2">
    <source>
        <dbReference type="EMBL" id="CEL00313.1"/>
    </source>
</evidence>
<name>A0A0B7C528_9EUPU</name>
<evidence type="ECO:0000256" key="1">
    <source>
        <dbReference type="SAM" id="MobiDB-lite"/>
    </source>
</evidence>
<feature type="compositionally biased region" description="Acidic residues" evidence="1">
    <location>
        <begin position="25"/>
        <end position="35"/>
    </location>
</feature>
<gene>
    <name evidence="2" type="primary">ORF223394</name>
</gene>
<proteinExistence type="predicted"/>
<sequence length="66" mass="7696">QFEAEKRPRRQSQRRSPKVQSSDVEQSECSDDDTLDNTNDNTDSDWVPGARSRSRVKTDLADKRHY</sequence>
<feature type="compositionally biased region" description="Low complexity" evidence="1">
    <location>
        <begin position="36"/>
        <end position="45"/>
    </location>
</feature>
<feature type="compositionally biased region" description="Basic residues" evidence="1">
    <location>
        <begin position="7"/>
        <end position="17"/>
    </location>
</feature>
<dbReference type="EMBL" id="HACG01053442">
    <property type="protein sequence ID" value="CEL00313.1"/>
    <property type="molecule type" value="Transcribed_RNA"/>
</dbReference>
<dbReference type="AlphaFoldDB" id="A0A0B7C528"/>
<accession>A0A0B7C528</accession>
<feature type="compositionally biased region" description="Basic and acidic residues" evidence="1">
    <location>
        <begin position="56"/>
        <end position="66"/>
    </location>
</feature>
<organism evidence="2">
    <name type="scientific">Arion vulgaris</name>
    <dbReference type="NCBI Taxonomy" id="1028688"/>
    <lineage>
        <taxon>Eukaryota</taxon>
        <taxon>Metazoa</taxon>
        <taxon>Spiralia</taxon>
        <taxon>Lophotrochozoa</taxon>
        <taxon>Mollusca</taxon>
        <taxon>Gastropoda</taxon>
        <taxon>Heterobranchia</taxon>
        <taxon>Euthyneura</taxon>
        <taxon>Panpulmonata</taxon>
        <taxon>Eupulmonata</taxon>
        <taxon>Stylommatophora</taxon>
        <taxon>Helicina</taxon>
        <taxon>Arionoidea</taxon>
        <taxon>Arionidae</taxon>
        <taxon>Arion</taxon>
    </lineage>
</organism>